<dbReference type="InterPro" id="IPR005467">
    <property type="entry name" value="His_kinase_dom"/>
</dbReference>
<dbReference type="SUPFAM" id="SSF55874">
    <property type="entry name" value="ATPase domain of HSP90 chaperone/DNA topoisomerase II/histidine kinase"/>
    <property type="match status" value="1"/>
</dbReference>
<dbReference type="InterPro" id="IPR004358">
    <property type="entry name" value="Sig_transdc_His_kin-like_C"/>
</dbReference>
<keyword evidence="6 11" id="KW-0812">Transmembrane</keyword>
<dbReference type="InterPro" id="IPR050428">
    <property type="entry name" value="TCS_sensor_his_kinase"/>
</dbReference>
<dbReference type="Pfam" id="PF02518">
    <property type="entry name" value="HATPase_c"/>
    <property type="match status" value="1"/>
</dbReference>
<dbReference type="PROSITE" id="PS50885">
    <property type="entry name" value="HAMP"/>
    <property type="match status" value="1"/>
</dbReference>
<evidence type="ECO:0000256" key="11">
    <source>
        <dbReference type="SAM" id="Phobius"/>
    </source>
</evidence>
<dbReference type="CDD" id="cd00082">
    <property type="entry name" value="HisKA"/>
    <property type="match status" value="1"/>
</dbReference>
<dbReference type="SMART" id="SM00387">
    <property type="entry name" value="HATPase_c"/>
    <property type="match status" value="1"/>
</dbReference>
<evidence type="ECO:0000259" key="13">
    <source>
        <dbReference type="PROSITE" id="PS50885"/>
    </source>
</evidence>
<evidence type="ECO:0000313" key="14">
    <source>
        <dbReference type="EMBL" id="MBB6032365.1"/>
    </source>
</evidence>
<dbReference type="Pfam" id="PF00512">
    <property type="entry name" value="HisKA"/>
    <property type="match status" value="1"/>
</dbReference>
<keyword evidence="4" id="KW-0597">Phosphoprotein</keyword>
<dbReference type="SUPFAM" id="SSF47384">
    <property type="entry name" value="Homodimeric domain of signal transducing histidine kinase"/>
    <property type="match status" value="1"/>
</dbReference>
<evidence type="ECO:0000256" key="9">
    <source>
        <dbReference type="ARBA" id="ARBA00023012"/>
    </source>
</evidence>
<keyword evidence="7 14" id="KW-0418">Kinase</keyword>
<keyword evidence="8 11" id="KW-1133">Transmembrane helix</keyword>
<dbReference type="InterPro" id="IPR003660">
    <property type="entry name" value="HAMP_dom"/>
</dbReference>
<dbReference type="PRINTS" id="PR00344">
    <property type="entry name" value="BCTRLSENSOR"/>
</dbReference>
<feature type="transmembrane region" description="Helical" evidence="11">
    <location>
        <begin position="155"/>
        <end position="179"/>
    </location>
</feature>
<dbReference type="PANTHER" id="PTHR45436">
    <property type="entry name" value="SENSOR HISTIDINE KINASE YKOH"/>
    <property type="match status" value="1"/>
</dbReference>
<evidence type="ECO:0000256" key="2">
    <source>
        <dbReference type="ARBA" id="ARBA00004236"/>
    </source>
</evidence>
<dbReference type="PANTHER" id="PTHR45436:SF5">
    <property type="entry name" value="SENSOR HISTIDINE KINASE TRCS"/>
    <property type="match status" value="1"/>
</dbReference>
<dbReference type="Proteomes" id="UP000548476">
    <property type="component" value="Unassembled WGS sequence"/>
</dbReference>
<dbReference type="CDD" id="cd00075">
    <property type="entry name" value="HATPase"/>
    <property type="match status" value="1"/>
</dbReference>
<evidence type="ECO:0000256" key="8">
    <source>
        <dbReference type="ARBA" id="ARBA00022989"/>
    </source>
</evidence>
<sequence length="449" mass="48941">MSAPQRLTLRSRMVIIGIVGLLVTLGVGGFALVKVLEVTLMNSADAAAGNTAQDVKDLIDSDYELPDPIPVGNSAIVQVLAPDGGIMRVSPGADRLVPVLRPEQIERAVQSAEPITVKADQSTYEGKLRVHVTEVNGYTILVAVPLEDMQHSVHYFKIGLMVMVASMVVLLGLATWYVVGMSLRPVESLRKGAEEVRGAERLPLPKGSDEIHRLAVTLNSMLDRLEHARARQRAFVADAAHELRSPLANMRTELEVAARIGPTPDLLEDLLSDVDRLGRLTDDLLLLAKSDDPDRLRRRSERIDVGDMLTAITQRYTGGRVPVEFTDAESPLWVDGDVDGLRRAIGNLIDNAVRHAVSEVTVSLHPDGTGVRISVCDDGEGIPEDDRDRVFERFTRLDDARSRDKGGTGLGLPIVRELVGRHKGSVTLRDARPGARRPGLRADVWLPGV</sequence>
<reference evidence="14 15" key="1">
    <citation type="submission" date="2020-08" db="EMBL/GenBank/DDBJ databases">
        <title>Genomic Encyclopedia of Type Strains, Phase IV (KMG-IV): sequencing the most valuable type-strain genomes for metagenomic binning, comparative biology and taxonomic classification.</title>
        <authorList>
            <person name="Goeker M."/>
        </authorList>
    </citation>
    <scope>NUCLEOTIDE SEQUENCE [LARGE SCALE GENOMIC DNA]</scope>
    <source>
        <strain evidence="14 15">YIM 65646</strain>
    </source>
</reference>
<gene>
    <name evidence="14" type="ORF">HNR73_000207</name>
</gene>
<comment type="caution">
    <text evidence="14">The sequence shown here is derived from an EMBL/GenBank/DDBJ whole genome shotgun (WGS) entry which is preliminary data.</text>
</comment>
<organism evidence="14 15">
    <name type="scientific">Phytomonospora endophytica</name>
    <dbReference type="NCBI Taxonomy" id="714109"/>
    <lineage>
        <taxon>Bacteria</taxon>
        <taxon>Bacillati</taxon>
        <taxon>Actinomycetota</taxon>
        <taxon>Actinomycetes</taxon>
        <taxon>Micromonosporales</taxon>
        <taxon>Micromonosporaceae</taxon>
        <taxon>Phytomonospora</taxon>
    </lineage>
</organism>
<dbReference type="Gene3D" id="3.30.565.10">
    <property type="entry name" value="Histidine kinase-like ATPase, C-terminal domain"/>
    <property type="match status" value="1"/>
</dbReference>
<dbReference type="EMBL" id="JACHGT010000001">
    <property type="protein sequence ID" value="MBB6032365.1"/>
    <property type="molecule type" value="Genomic_DNA"/>
</dbReference>
<proteinExistence type="predicted"/>
<protein>
    <recommendedName>
        <fullName evidence="3">histidine kinase</fullName>
        <ecNumber evidence="3">2.7.13.3</ecNumber>
    </recommendedName>
</protein>
<comment type="subcellular location">
    <subcellularLocation>
        <location evidence="2">Cell membrane</location>
    </subcellularLocation>
</comment>
<name>A0A841FAQ1_9ACTN</name>
<dbReference type="GO" id="GO:0000155">
    <property type="term" value="F:phosphorelay sensor kinase activity"/>
    <property type="evidence" value="ECO:0007669"/>
    <property type="project" value="InterPro"/>
</dbReference>
<comment type="catalytic activity">
    <reaction evidence="1">
        <text>ATP + protein L-histidine = ADP + protein N-phospho-L-histidine.</text>
        <dbReference type="EC" id="2.7.13.3"/>
    </reaction>
</comment>
<accession>A0A841FAQ1</accession>
<evidence type="ECO:0000256" key="6">
    <source>
        <dbReference type="ARBA" id="ARBA00022692"/>
    </source>
</evidence>
<feature type="transmembrane region" description="Helical" evidence="11">
    <location>
        <begin position="12"/>
        <end position="33"/>
    </location>
</feature>
<evidence type="ECO:0000256" key="3">
    <source>
        <dbReference type="ARBA" id="ARBA00012438"/>
    </source>
</evidence>
<dbReference type="InterPro" id="IPR036097">
    <property type="entry name" value="HisK_dim/P_sf"/>
</dbReference>
<dbReference type="InterPro" id="IPR036890">
    <property type="entry name" value="HATPase_C_sf"/>
</dbReference>
<feature type="domain" description="Histidine kinase" evidence="12">
    <location>
        <begin position="238"/>
        <end position="449"/>
    </location>
</feature>
<dbReference type="InterPro" id="IPR003661">
    <property type="entry name" value="HisK_dim/P_dom"/>
</dbReference>
<dbReference type="PROSITE" id="PS50109">
    <property type="entry name" value="HIS_KIN"/>
    <property type="match status" value="1"/>
</dbReference>
<keyword evidence="10 11" id="KW-0472">Membrane</keyword>
<dbReference type="AlphaFoldDB" id="A0A841FAQ1"/>
<feature type="domain" description="HAMP" evidence="13">
    <location>
        <begin position="180"/>
        <end position="230"/>
    </location>
</feature>
<dbReference type="EC" id="2.7.13.3" evidence="3"/>
<keyword evidence="5" id="KW-0808">Transferase</keyword>
<evidence type="ECO:0000256" key="1">
    <source>
        <dbReference type="ARBA" id="ARBA00000085"/>
    </source>
</evidence>
<dbReference type="GO" id="GO:0005886">
    <property type="term" value="C:plasma membrane"/>
    <property type="evidence" value="ECO:0007669"/>
    <property type="project" value="UniProtKB-SubCell"/>
</dbReference>
<keyword evidence="15" id="KW-1185">Reference proteome</keyword>
<evidence type="ECO:0000256" key="5">
    <source>
        <dbReference type="ARBA" id="ARBA00022679"/>
    </source>
</evidence>
<evidence type="ECO:0000259" key="12">
    <source>
        <dbReference type="PROSITE" id="PS50109"/>
    </source>
</evidence>
<evidence type="ECO:0000256" key="10">
    <source>
        <dbReference type="ARBA" id="ARBA00023136"/>
    </source>
</evidence>
<dbReference type="InterPro" id="IPR003594">
    <property type="entry name" value="HATPase_dom"/>
</dbReference>
<evidence type="ECO:0000313" key="15">
    <source>
        <dbReference type="Proteomes" id="UP000548476"/>
    </source>
</evidence>
<dbReference type="SMART" id="SM00388">
    <property type="entry name" value="HisKA"/>
    <property type="match status" value="1"/>
</dbReference>
<evidence type="ECO:0000256" key="7">
    <source>
        <dbReference type="ARBA" id="ARBA00022777"/>
    </source>
</evidence>
<evidence type="ECO:0000256" key="4">
    <source>
        <dbReference type="ARBA" id="ARBA00022553"/>
    </source>
</evidence>
<dbReference type="Gene3D" id="1.10.287.130">
    <property type="match status" value="1"/>
</dbReference>
<keyword evidence="9" id="KW-0902">Two-component regulatory system</keyword>
<dbReference type="Pfam" id="PF00672">
    <property type="entry name" value="HAMP"/>
    <property type="match status" value="1"/>
</dbReference>
<dbReference type="SMART" id="SM00304">
    <property type="entry name" value="HAMP"/>
    <property type="match status" value="1"/>
</dbReference>
<dbReference type="CDD" id="cd06225">
    <property type="entry name" value="HAMP"/>
    <property type="match status" value="1"/>
</dbReference>